<protein>
    <recommendedName>
        <fullName evidence="4">Lipoprotein</fullName>
    </recommendedName>
</protein>
<evidence type="ECO:0000313" key="2">
    <source>
        <dbReference type="EMBL" id="NYD58946.1"/>
    </source>
</evidence>
<keyword evidence="3" id="KW-1185">Reference proteome</keyword>
<dbReference type="PROSITE" id="PS51257">
    <property type="entry name" value="PROKAR_LIPOPROTEIN"/>
    <property type="match status" value="1"/>
</dbReference>
<sequence>MTNPRARATRPSALLAAALLGLPLALGACSGGDVEAYCEELAGSRDQFEAIDSGEAGSFAELIDVFEQLGDAAPDEVSEQWATLNEGTAELEDRLDEAGLSVEDLDAMVSGDAEADMDLEKLEEVGAALEGFGGEEFETAADEIAEHAKTECDIDLEG</sequence>
<dbReference type="AlphaFoldDB" id="A0A7Y9F3V5"/>
<dbReference type="EMBL" id="JACCBE010000001">
    <property type="protein sequence ID" value="NYD58946.1"/>
    <property type="molecule type" value="Genomic_DNA"/>
</dbReference>
<name>A0A7Y9F3V5_9ACTN</name>
<feature type="signal peptide" evidence="1">
    <location>
        <begin position="1"/>
        <end position="28"/>
    </location>
</feature>
<dbReference type="Proteomes" id="UP000516957">
    <property type="component" value="Unassembled WGS sequence"/>
</dbReference>
<evidence type="ECO:0000313" key="3">
    <source>
        <dbReference type="Proteomes" id="UP000516957"/>
    </source>
</evidence>
<proteinExistence type="predicted"/>
<evidence type="ECO:0008006" key="4">
    <source>
        <dbReference type="Google" id="ProtNLM"/>
    </source>
</evidence>
<comment type="caution">
    <text evidence="2">The sequence shown here is derived from an EMBL/GenBank/DDBJ whole genome shotgun (WGS) entry which is preliminary data.</text>
</comment>
<dbReference type="RefSeq" id="WP_179616476.1">
    <property type="nucleotide sequence ID" value="NZ_CP059163.1"/>
</dbReference>
<accession>A0A7Y9F3V5</accession>
<keyword evidence="1" id="KW-0732">Signal</keyword>
<feature type="chain" id="PRO_5039346554" description="Lipoprotein" evidence="1">
    <location>
        <begin position="29"/>
        <end position="158"/>
    </location>
</feature>
<reference evidence="2 3" key="1">
    <citation type="submission" date="2020-07" db="EMBL/GenBank/DDBJ databases">
        <title>Sequencing the genomes of 1000 actinobacteria strains.</title>
        <authorList>
            <person name="Klenk H.-P."/>
        </authorList>
    </citation>
    <scope>NUCLEOTIDE SEQUENCE [LARGE SCALE GENOMIC DNA]</scope>
    <source>
        <strain evidence="2 3">DSM 18965</strain>
    </source>
</reference>
<evidence type="ECO:0000256" key="1">
    <source>
        <dbReference type="SAM" id="SignalP"/>
    </source>
</evidence>
<organism evidence="2 3">
    <name type="scientific">Nocardioides marinisabuli</name>
    <dbReference type="NCBI Taxonomy" id="419476"/>
    <lineage>
        <taxon>Bacteria</taxon>
        <taxon>Bacillati</taxon>
        <taxon>Actinomycetota</taxon>
        <taxon>Actinomycetes</taxon>
        <taxon>Propionibacteriales</taxon>
        <taxon>Nocardioidaceae</taxon>
        <taxon>Nocardioides</taxon>
    </lineage>
</organism>
<gene>
    <name evidence="2" type="ORF">BKA08_003184</name>
</gene>